<name>A0A166DNP9_9EURY</name>
<dbReference type="GO" id="GO:0052618">
    <property type="term" value="F:coenzyme F420-0:L-glutamate ligase activity"/>
    <property type="evidence" value="ECO:0007669"/>
    <property type="project" value="TreeGrafter"/>
</dbReference>
<dbReference type="Proteomes" id="UP000077275">
    <property type="component" value="Unassembled WGS sequence"/>
</dbReference>
<dbReference type="STRING" id="47311.MBCUT_13000"/>
<keyword evidence="2" id="KW-0436">Ligase</keyword>
<reference evidence="2 3" key="1">
    <citation type="submission" date="2016-04" db="EMBL/GenBank/DDBJ databases">
        <title>Genome sequence of Methanobrevibacter cuticularis DSM 11139.</title>
        <authorList>
            <person name="Poehlein A."/>
            <person name="Seedorf H."/>
            <person name="Daniel R."/>
        </authorList>
    </citation>
    <scope>NUCLEOTIDE SEQUENCE [LARGE SCALE GENOMIC DNA]</scope>
    <source>
        <strain evidence="2 3">DSM 11139</strain>
    </source>
</reference>
<dbReference type="Pfam" id="PF01996">
    <property type="entry name" value="F420_ligase"/>
    <property type="match status" value="1"/>
</dbReference>
<feature type="domain" description="Coenzyme F420:L-glutamate ligase-like" evidence="1">
    <location>
        <begin position="62"/>
        <end position="243"/>
    </location>
</feature>
<comment type="caution">
    <text evidence="2">The sequence shown here is derived from an EMBL/GenBank/DDBJ whole genome shotgun (WGS) entry which is preliminary data.</text>
</comment>
<sequence length="346" mass="39182">MIYMVKNLNKEIKNHLDESSDIKGCDLKSRYFTETESKFKSNPEGKYKYKYIEKMDYIIIPIETDYIEPNENLDKILHPVLDIAEDNDYLVISETPIAISQGRVVDEMDYEPGLKAKFLAIIWSKYIWGYFFGPLLGIKKRTIENLRKLPEESKRHKEVVLQLYGLKHALKPASEAGIDLSNAPGTLVSLLPENPMKVAKKIAKFIQDSSSKNVNVLIIDTDATYKRGDTYFTGLPTAIYPIKSNKGVIAYILGQFFENVGSTPLGSSMEISIEKALKIANIVEDYQKQLSTNMDTIHSVSKVLGSDKDNVTIEDLNSINHTPAVIIREKKIKQKSEIGKIKRSEP</sequence>
<keyword evidence="3" id="KW-1185">Reference proteome</keyword>
<dbReference type="AlphaFoldDB" id="A0A166DNP9"/>
<evidence type="ECO:0000259" key="1">
    <source>
        <dbReference type="Pfam" id="PF01996"/>
    </source>
</evidence>
<organism evidence="2 3">
    <name type="scientific">Methanobrevibacter cuticularis</name>
    <dbReference type="NCBI Taxonomy" id="47311"/>
    <lineage>
        <taxon>Archaea</taxon>
        <taxon>Methanobacteriati</taxon>
        <taxon>Methanobacteriota</taxon>
        <taxon>Methanomada group</taxon>
        <taxon>Methanobacteria</taxon>
        <taxon>Methanobacteriales</taxon>
        <taxon>Methanobacteriaceae</taxon>
        <taxon>Methanobrevibacter</taxon>
    </lineage>
</organism>
<evidence type="ECO:0000313" key="3">
    <source>
        <dbReference type="Proteomes" id="UP000077275"/>
    </source>
</evidence>
<gene>
    <name evidence="2" type="ORF">MBCUT_13000</name>
</gene>
<dbReference type="EMBL" id="LWMW01000108">
    <property type="protein sequence ID" value="KZX15796.1"/>
    <property type="molecule type" value="Genomic_DNA"/>
</dbReference>
<dbReference type="SUPFAM" id="SSF144010">
    <property type="entry name" value="CofE-like"/>
    <property type="match status" value="1"/>
</dbReference>
<dbReference type="PATRIC" id="fig|47311.3.peg.1421"/>
<proteinExistence type="predicted"/>
<evidence type="ECO:0000313" key="2">
    <source>
        <dbReference type="EMBL" id="KZX15796.1"/>
    </source>
</evidence>
<protein>
    <submittedName>
        <fullName evidence="2">F420-0:gamma-glutamyl ligase</fullName>
    </submittedName>
</protein>
<accession>A0A166DNP9</accession>
<dbReference type="PANTHER" id="PTHR47917:SF1">
    <property type="entry name" value="COENZYME F420:L-GLUTAMATE LIGASE"/>
    <property type="match status" value="1"/>
</dbReference>
<dbReference type="InterPro" id="IPR002847">
    <property type="entry name" value="F420-0_gamma-glut_ligase-dom"/>
</dbReference>
<dbReference type="PANTHER" id="PTHR47917">
    <property type="match status" value="1"/>
</dbReference>